<organism evidence="3 4">
    <name type="scientific">Symbiobacterium thermophilum (strain DSM 24528 / JCM 14929 / IAM 14863 / T)</name>
    <dbReference type="NCBI Taxonomy" id="292459"/>
    <lineage>
        <taxon>Bacteria</taxon>
        <taxon>Bacillati</taxon>
        <taxon>Bacillota</taxon>
        <taxon>Clostridia</taxon>
        <taxon>Eubacteriales</taxon>
        <taxon>Symbiobacteriaceae</taxon>
        <taxon>Symbiobacterium</taxon>
    </lineage>
</organism>
<evidence type="ECO:0000259" key="2">
    <source>
        <dbReference type="Pfam" id="PF02374"/>
    </source>
</evidence>
<dbReference type="InterPro" id="IPR016300">
    <property type="entry name" value="ATPase_ArsA/GET3"/>
</dbReference>
<dbReference type="InterPro" id="IPR027417">
    <property type="entry name" value="P-loop_NTPase"/>
</dbReference>
<gene>
    <name evidence="3" type="ordered locus">STH680</name>
</gene>
<feature type="domain" description="ArsA/GET3 Anion-transporting ATPase-like" evidence="2">
    <location>
        <begin position="20"/>
        <end position="334"/>
    </location>
</feature>
<dbReference type="GO" id="GO:0005524">
    <property type="term" value="F:ATP binding"/>
    <property type="evidence" value="ECO:0007669"/>
    <property type="project" value="InterPro"/>
</dbReference>
<dbReference type="eggNOG" id="COG0003">
    <property type="taxonomic scope" value="Bacteria"/>
</dbReference>
<comment type="similarity">
    <text evidence="1">Belongs to the arsA ATPase family.</text>
</comment>
<dbReference type="PANTHER" id="PTHR10803:SF3">
    <property type="entry name" value="ATPASE GET3"/>
    <property type="match status" value="1"/>
</dbReference>
<evidence type="ECO:0000256" key="1">
    <source>
        <dbReference type="ARBA" id="ARBA00011040"/>
    </source>
</evidence>
<dbReference type="InterPro" id="IPR025723">
    <property type="entry name" value="ArsA/GET3_ATPase-like"/>
</dbReference>
<dbReference type="GO" id="GO:0016887">
    <property type="term" value="F:ATP hydrolysis activity"/>
    <property type="evidence" value="ECO:0007669"/>
    <property type="project" value="InterPro"/>
</dbReference>
<dbReference type="EMBL" id="AP006840">
    <property type="protein sequence ID" value="BAD39665.1"/>
    <property type="molecule type" value="Genomic_DNA"/>
</dbReference>
<dbReference type="SUPFAM" id="SSF52540">
    <property type="entry name" value="P-loop containing nucleoside triphosphate hydrolases"/>
    <property type="match status" value="1"/>
</dbReference>
<dbReference type="KEGG" id="sth:STH680"/>
<evidence type="ECO:0000313" key="4">
    <source>
        <dbReference type="Proteomes" id="UP000000417"/>
    </source>
</evidence>
<keyword evidence="4" id="KW-1185">Reference proteome</keyword>
<dbReference type="CDD" id="cd02035">
    <property type="entry name" value="ArsA"/>
    <property type="match status" value="1"/>
</dbReference>
<dbReference type="NCBIfam" id="TIGR00345">
    <property type="entry name" value="GET3_arsA_TRC40"/>
    <property type="match status" value="1"/>
</dbReference>
<proteinExistence type="inferred from homology"/>
<evidence type="ECO:0000313" key="3">
    <source>
        <dbReference type="EMBL" id="BAD39665.1"/>
    </source>
</evidence>
<dbReference type="Proteomes" id="UP000000417">
    <property type="component" value="Chromosome"/>
</dbReference>
<dbReference type="HOGENOM" id="CLU_040761_4_0_9"/>
<protein>
    <submittedName>
        <fullName evidence="3">Arsenic transporting ATPase</fullName>
    </submittedName>
</protein>
<sequence length="345" mass="38912">MWREMAQTLREFLDSRPNLRYIFTGGKGGVGKTVTAAVLAYQFALEGKKTLVASLNPVHSLTSVFGQNLSGGQFRQVEGVPNLWAVEVDASDVVARYRENIAKRVREFLKYADIPVDAGPFVDIAVTNPAFEESAMFDKMIDVMLNEARDFDRIVFDTAAVANAIRLIGLSKIYGLWLSRMIQSRKEALSLRVQLSFRKEKVEEEVRKDPMLADLLDMNDRFTRVKKLLVDPEVTAFFFVTLPLTLPISVVKRFIEQVRAYDIPVGGVLVNSCIRADEARRAAGDEYLQNKFREQMGYMQVIEQDLGPLVRSYIPLYKSEVHGLDALKQVARDMFAPADAALYIA</sequence>
<dbReference type="STRING" id="292459.STH680"/>
<dbReference type="Gene3D" id="3.40.50.300">
    <property type="entry name" value="P-loop containing nucleotide triphosphate hydrolases"/>
    <property type="match status" value="1"/>
</dbReference>
<name>Q67RM8_SYMTH</name>
<dbReference type="Pfam" id="PF02374">
    <property type="entry name" value="ArsA_ATPase"/>
    <property type="match status" value="1"/>
</dbReference>
<dbReference type="PANTHER" id="PTHR10803">
    <property type="entry name" value="ARSENICAL PUMP-DRIVING ATPASE ARSENITE-TRANSLOCATING ATPASE"/>
    <property type="match status" value="1"/>
</dbReference>
<accession>Q67RM8</accession>
<reference evidence="3 4" key="1">
    <citation type="journal article" date="2004" name="Nucleic Acids Res.">
        <title>Genome sequence of Symbiobacterium thermophilum, an uncultivable bacterium that depends on microbial commensalism.</title>
        <authorList>
            <person name="Ueda K."/>
            <person name="Yamashita A."/>
            <person name="Ishikawa J."/>
            <person name="Shimada M."/>
            <person name="Watsuji T."/>
            <person name="Morimura K."/>
            <person name="Ikeda H."/>
            <person name="Hattori M."/>
            <person name="Beppu T."/>
        </authorList>
    </citation>
    <scope>NUCLEOTIDE SEQUENCE [LARGE SCALE GENOMIC DNA]</scope>
    <source>
        <strain evidence="4">T / IAM 14863</strain>
    </source>
</reference>
<dbReference type="AlphaFoldDB" id="Q67RM8"/>